<keyword evidence="5" id="KW-1185">Reference proteome</keyword>
<gene>
    <name evidence="4" type="ORF">ACFLIM_13695</name>
</gene>
<dbReference type="PROSITE" id="PS00061">
    <property type="entry name" value="ADH_SHORT"/>
    <property type="match status" value="1"/>
</dbReference>
<evidence type="ECO:0000313" key="4">
    <source>
        <dbReference type="EMBL" id="MFG1704238.1"/>
    </source>
</evidence>
<organism evidence="4 5">
    <name type="scientific">Nonomuraea marmarensis</name>
    <dbReference type="NCBI Taxonomy" id="3351344"/>
    <lineage>
        <taxon>Bacteria</taxon>
        <taxon>Bacillati</taxon>
        <taxon>Actinomycetota</taxon>
        <taxon>Actinomycetes</taxon>
        <taxon>Streptosporangiales</taxon>
        <taxon>Streptosporangiaceae</taxon>
        <taxon>Nonomuraea</taxon>
    </lineage>
</organism>
<dbReference type="PRINTS" id="PR00081">
    <property type="entry name" value="GDHRDH"/>
</dbReference>
<dbReference type="EC" id="1.1.1.-" evidence="4"/>
<sequence>MDLHLEDKVVIVTGASGGIGLATAELLSAEGAVVVGVARQPVESGLGKEGSAIAADLTDAASAPRVVETVMERYGRIDGLVNNAGGLHLRDGFLSITEEQWLDIFQLNFHAARRMSKAALPALLEGDGGSMVHVGSESARLASIFNPDYAAAKLALLSLSKSLATEFTPRGVRSNVVVPGMTRTGLFERPGAFGDQIAAALGTDVDGAIDQILTSHRPSLTRRIAESEEIARVIAYLISPLSGQVAGAEWIIDGGALPQI</sequence>
<dbReference type="InterPro" id="IPR036291">
    <property type="entry name" value="NAD(P)-bd_dom_sf"/>
</dbReference>
<dbReference type="InterPro" id="IPR002347">
    <property type="entry name" value="SDR_fam"/>
</dbReference>
<evidence type="ECO:0000313" key="5">
    <source>
        <dbReference type="Proteomes" id="UP001603978"/>
    </source>
</evidence>
<proteinExistence type="inferred from homology"/>
<evidence type="ECO:0000256" key="3">
    <source>
        <dbReference type="RuleBase" id="RU000363"/>
    </source>
</evidence>
<dbReference type="CDD" id="cd05233">
    <property type="entry name" value="SDR_c"/>
    <property type="match status" value="1"/>
</dbReference>
<dbReference type="PANTHER" id="PTHR42760">
    <property type="entry name" value="SHORT-CHAIN DEHYDROGENASES/REDUCTASES FAMILY MEMBER"/>
    <property type="match status" value="1"/>
</dbReference>
<dbReference type="RefSeq" id="WP_393165099.1">
    <property type="nucleotide sequence ID" value="NZ_JBICRM010000007.1"/>
</dbReference>
<dbReference type="PANTHER" id="PTHR42760:SF133">
    <property type="entry name" value="3-OXOACYL-[ACYL-CARRIER-PROTEIN] REDUCTASE"/>
    <property type="match status" value="1"/>
</dbReference>
<evidence type="ECO:0000256" key="2">
    <source>
        <dbReference type="ARBA" id="ARBA00023002"/>
    </source>
</evidence>
<accession>A0ABW7AA64</accession>
<name>A0ABW7AA64_9ACTN</name>
<protein>
    <submittedName>
        <fullName evidence="4">SDR family NAD(P)-dependent oxidoreductase</fullName>
        <ecNumber evidence="4">1.1.1.-</ecNumber>
    </submittedName>
</protein>
<dbReference type="GO" id="GO:0016491">
    <property type="term" value="F:oxidoreductase activity"/>
    <property type="evidence" value="ECO:0007669"/>
    <property type="project" value="UniProtKB-KW"/>
</dbReference>
<dbReference type="SUPFAM" id="SSF51735">
    <property type="entry name" value="NAD(P)-binding Rossmann-fold domains"/>
    <property type="match status" value="1"/>
</dbReference>
<dbReference type="Gene3D" id="3.40.50.720">
    <property type="entry name" value="NAD(P)-binding Rossmann-like Domain"/>
    <property type="match status" value="1"/>
</dbReference>
<comment type="caution">
    <text evidence="4">The sequence shown here is derived from an EMBL/GenBank/DDBJ whole genome shotgun (WGS) entry which is preliminary data.</text>
</comment>
<evidence type="ECO:0000256" key="1">
    <source>
        <dbReference type="ARBA" id="ARBA00006484"/>
    </source>
</evidence>
<reference evidence="4 5" key="1">
    <citation type="submission" date="2024-10" db="EMBL/GenBank/DDBJ databases">
        <authorList>
            <person name="Topkara A.R."/>
            <person name="Saygin H."/>
        </authorList>
    </citation>
    <scope>NUCLEOTIDE SEQUENCE [LARGE SCALE GENOMIC DNA]</scope>
    <source>
        <strain evidence="4 5">M3C6</strain>
    </source>
</reference>
<keyword evidence="2 4" id="KW-0560">Oxidoreductase</keyword>
<dbReference type="PRINTS" id="PR00080">
    <property type="entry name" value="SDRFAMILY"/>
</dbReference>
<dbReference type="EMBL" id="JBICRM010000007">
    <property type="protein sequence ID" value="MFG1704238.1"/>
    <property type="molecule type" value="Genomic_DNA"/>
</dbReference>
<dbReference type="Proteomes" id="UP001603978">
    <property type="component" value="Unassembled WGS sequence"/>
</dbReference>
<dbReference type="InterPro" id="IPR020904">
    <property type="entry name" value="Sc_DH/Rdtase_CS"/>
</dbReference>
<dbReference type="Pfam" id="PF00106">
    <property type="entry name" value="adh_short"/>
    <property type="match status" value="1"/>
</dbReference>
<comment type="similarity">
    <text evidence="1 3">Belongs to the short-chain dehydrogenases/reductases (SDR) family.</text>
</comment>